<dbReference type="Gene3D" id="3.30.70.360">
    <property type="match status" value="1"/>
</dbReference>
<name>A0A367P6X9_CUPNE</name>
<protein>
    <submittedName>
        <fullName evidence="5">Amidohydrolase</fullName>
    </submittedName>
</protein>
<dbReference type="PIRSF" id="PIRSF005962">
    <property type="entry name" value="Pept_M20D_amidohydro"/>
    <property type="match status" value="1"/>
</dbReference>
<dbReference type="SUPFAM" id="SSF53187">
    <property type="entry name" value="Zn-dependent exopeptidases"/>
    <property type="match status" value="1"/>
</dbReference>
<dbReference type="PANTHER" id="PTHR11014:SF63">
    <property type="entry name" value="METALLOPEPTIDASE, PUTATIVE (AFU_ORTHOLOGUE AFUA_6G09600)-RELATED"/>
    <property type="match status" value="1"/>
</dbReference>
<feature type="binding site" evidence="2">
    <location>
        <position position="147"/>
    </location>
    <ligand>
        <name>Mn(2+)</name>
        <dbReference type="ChEBI" id="CHEBI:29035"/>
        <label>2</label>
    </ligand>
</feature>
<dbReference type="Proteomes" id="UP000253501">
    <property type="component" value="Unassembled WGS sequence"/>
</dbReference>
<dbReference type="PANTHER" id="PTHR11014">
    <property type="entry name" value="PEPTIDASE M20 FAMILY MEMBER"/>
    <property type="match status" value="1"/>
</dbReference>
<keyword evidence="2" id="KW-0479">Metal-binding</keyword>
<feature type="chain" id="PRO_5016909591" evidence="3">
    <location>
        <begin position="26"/>
        <end position="449"/>
    </location>
</feature>
<evidence type="ECO:0000256" key="3">
    <source>
        <dbReference type="SAM" id="SignalP"/>
    </source>
</evidence>
<sequence length="449" mass="47720">MNHRPRAAQLACLALLAACATGAQAQPQPDANATSLKSAVEQQLDASYPSLDALYKDIHAHPELSFQETRTAATLAREMRKLGFEVTEGVGKTGVVAIYRNGKGPTVMVRTELDALPMEEKTGLPYASKVTVDWRGKPTPVAHSCGHDLHMTTWVGAARTLVSLKERWHGTLMFVAQPAEEQGGGAVAMIKDKIFERFGKPDYAFALHVVPEPVGFIGLSPGAATSNSDALEIRFKGRGGHGSGPDKTIDPIMMASRFVVDVQSVVSREKNPQEFGVVSIGAIQGGTAGNIIPDDVVLRGTVRSFMPDVREKMLTGVRRTALAAATMSGAPEPDVRIDAGGAAVMNDARLLASTEAVLRSAYGDGVTRVPPVTASEDYSEFVNVGVPSLYFTVGVYDKQRYLDSRKPGAKTLPANHSPFFAPVPEPSIKTGAGAMSLAVLGVMSRPAEN</sequence>
<feature type="binding site" evidence="2">
    <location>
        <position position="208"/>
    </location>
    <ligand>
        <name>Mn(2+)</name>
        <dbReference type="ChEBI" id="CHEBI:29035"/>
        <label>2</label>
    </ligand>
</feature>
<evidence type="ECO:0000256" key="1">
    <source>
        <dbReference type="ARBA" id="ARBA00022801"/>
    </source>
</evidence>
<dbReference type="InterPro" id="IPR011650">
    <property type="entry name" value="Peptidase_M20_dimer"/>
</dbReference>
<accession>A0A367P6X9</accession>
<dbReference type="Gene3D" id="3.40.630.10">
    <property type="entry name" value="Zn peptidases"/>
    <property type="match status" value="1"/>
</dbReference>
<proteinExistence type="predicted"/>
<dbReference type="Pfam" id="PF07687">
    <property type="entry name" value="M20_dimer"/>
    <property type="match status" value="1"/>
</dbReference>
<feature type="signal peptide" evidence="3">
    <location>
        <begin position="1"/>
        <end position="25"/>
    </location>
</feature>
<dbReference type="Pfam" id="PF01546">
    <property type="entry name" value="Peptidase_M20"/>
    <property type="match status" value="1"/>
</dbReference>
<feature type="binding site" evidence="2">
    <location>
        <position position="181"/>
    </location>
    <ligand>
        <name>Mn(2+)</name>
        <dbReference type="ChEBI" id="CHEBI:29035"/>
        <label>2</label>
    </ligand>
</feature>
<dbReference type="FunFam" id="3.30.70.360:FF:000001">
    <property type="entry name" value="N-acetyldiaminopimelate deacetylase"/>
    <property type="match status" value="1"/>
</dbReference>
<evidence type="ECO:0000256" key="2">
    <source>
        <dbReference type="PIRSR" id="PIRSR005962-1"/>
    </source>
</evidence>
<gene>
    <name evidence="5" type="ORF">DDK22_36470</name>
</gene>
<dbReference type="PROSITE" id="PS51257">
    <property type="entry name" value="PROKAR_LIPOPROTEIN"/>
    <property type="match status" value="1"/>
</dbReference>
<dbReference type="SUPFAM" id="SSF55031">
    <property type="entry name" value="Bacterial exopeptidase dimerisation domain"/>
    <property type="match status" value="1"/>
</dbReference>
<dbReference type="EMBL" id="QDHA01000141">
    <property type="protein sequence ID" value="RCJ03591.1"/>
    <property type="molecule type" value="Genomic_DNA"/>
</dbReference>
<organism evidence="5 6">
    <name type="scientific">Cupriavidus necator</name>
    <name type="common">Alcaligenes eutrophus</name>
    <name type="synonym">Ralstonia eutropha</name>
    <dbReference type="NCBI Taxonomy" id="106590"/>
    <lineage>
        <taxon>Bacteria</taxon>
        <taxon>Pseudomonadati</taxon>
        <taxon>Pseudomonadota</taxon>
        <taxon>Betaproteobacteria</taxon>
        <taxon>Burkholderiales</taxon>
        <taxon>Burkholderiaceae</taxon>
        <taxon>Cupriavidus</taxon>
    </lineage>
</organism>
<dbReference type="InterPro" id="IPR002933">
    <property type="entry name" value="Peptidase_M20"/>
</dbReference>
<dbReference type="InterPro" id="IPR017439">
    <property type="entry name" value="Amidohydrolase"/>
</dbReference>
<dbReference type="GO" id="GO:0050118">
    <property type="term" value="F:N-acetyldiaminopimelate deacetylase activity"/>
    <property type="evidence" value="ECO:0007669"/>
    <property type="project" value="UniProtKB-ARBA"/>
</dbReference>
<evidence type="ECO:0000259" key="4">
    <source>
        <dbReference type="Pfam" id="PF07687"/>
    </source>
</evidence>
<feature type="binding site" evidence="2">
    <location>
        <position position="416"/>
    </location>
    <ligand>
        <name>Mn(2+)</name>
        <dbReference type="ChEBI" id="CHEBI:29035"/>
        <label>2</label>
    </ligand>
</feature>
<evidence type="ECO:0000313" key="5">
    <source>
        <dbReference type="EMBL" id="RCJ03591.1"/>
    </source>
</evidence>
<dbReference type="RefSeq" id="WP_114136159.1">
    <property type="nucleotide sequence ID" value="NZ_CP068435.1"/>
</dbReference>
<comment type="cofactor">
    <cofactor evidence="2">
        <name>Mn(2+)</name>
        <dbReference type="ChEBI" id="CHEBI:29035"/>
    </cofactor>
    <text evidence="2">The Mn(2+) ion enhances activity.</text>
</comment>
<keyword evidence="3" id="KW-0732">Signal</keyword>
<keyword evidence="2" id="KW-0464">Manganese</keyword>
<feature type="domain" description="Peptidase M20 dimerisation" evidence="4">
    <location>
        <begin position="226"/>
        <end position="306"/>
    </location>
</feature>
<dbReference type="GO" id="GO:0019877">
    <property type="term" value="P:diaminopimelate biosynthetic process"/>
    <property type="evidence" value="ECO:0007669"/>
    <property type="project" value="UniProtKB-ARBA"/>
</dbReference>
<reference evidence="5 6" key="1">
    <citation type="submission" date="2018-04" db="EMBL/GenBank/DDBJ databases">
        <title>Cupriavidus necator CR12 genome sequencing and assembly.</title>
        <authorList>
            <person name="Ben Fekih I."/>
            <person name="Mazhar H.S."/>
            <person name="Bello S.K."/>
            <person name="Rensing C."/>
        </authorList>
    </citation>
    <scope>NUCLEOTIDE SEQUENCE [LARGE SCALE GENOMIC DNA]</scope>
    <source>
        <strain evidence="5 6">CR12</strain>
    </source>
</reference>
<dbReference type="NCBIfam" id="TIGR01891">
    <property type="entry name" value="amidohydrolases"/>
    <property type="match status" value="1"/>
</dbReference>
<feature type="binding site" evidence="2">
    <location>
        <position position="145"/>
    </location>
    <ligand>
        <name>Mn(2+)</name>
        <dbReference type="ChEBI" id="CHEBI:29035"/>
        <label>2</label>
    </ligand>
</feature>
<comment type="caution">
    <text evidence="5">The sequence shown here is derived from an EMBL/GenBank/DDBJ whole genome shotgun (WGS) entry which is preliminary data.</text>
</comment>
<dbReference type="GO" id="GO:0046872">
    <property type="term" value="F:metal ion binding"/>
    <property type="evidence" value="ECO:0007669"/>
    <property type="project" value="UniProtKB-KW"/>
</dbReference>
<dbReference type="InterPro" id="IPR036264">
    <property type="entry name" value="Bact_exopeptidase_dim_dom"/>
</dbReference>
<dbReference type="AlphaFoldDB" id="A0A367P6X9"/>
<keyword evidence="1 5" id="KW-0378">Hydrolase</keyword>
<evidence type="ECO:0000313" key="6">
    <source>
        <dbReference type="Proteomes" id="UP000253501"/>
    </source>
</evidence>